<dbReference type="OrthoDB" id="51592at2"/>
<dbReference type="SUPFAM" id="SSF48452">
    <property type="entry name" value="TPR-like"/>
    <property type="match status" value="2"/>
</dbReference>
<dbReference type="PANTHER" id="PTHR16305">
    <property type="entry name" value="TESTICULAR SOLUBLE ADENYLYL CYCLASE"/>
    <property type="match status" value="1"/>
</dbReference>
<evidence type="ECO:0000256" key="2">
    <source>
        <dbReference type="ARBA" id="ARBA00022840"/>
    </source>
</evidence>
<dbReference type="GO" id="GO:0005737">
    <property type="term" value="C:cytoplasm"/>
    <property type="evidence" value="ECO:0007669"/>
    <property type="project" value="TreeGrafter"/>
</dbReference>
<dbReference type="EMBL" id="FWWU01000006">
    <property type="protein sequence ID" value="SMB82677.1"/>
    <property type="molecule type" value="Genomic_DNA"/>
</dbReference>
<dbReference type="RefSeq" id="WP_139806559.1">
    <property type="nucleotide sequence ID" value="NZ_FWWU01000006.1"/>
</dbReference>
<dbReference type="Proteomes" id="UP000192582">
    <property type="component" value="Unassembled WGS sequence"/>
</dbReference>
<sequence length="1027" mass="111954">MRGLIAKRAGLTVGLWGEPGVGKTHLAQSLIRSTPCPSLSVQAGQALEQVALALPEPKRPGGWLTESIQRLHSRHPLPGPQLVEVLAAQLAHGAPLILHVEDLHAALPEQRQLWQQLAARLRRTKGAGLLVTSRTPLSEEFESIRVQPLNRAASDALLEAQVRAELPVEALTWIYERAGGNPLFTLEFFRFLARQGLLWNDARRWHWRAPEQRIMPTTVEALIEEVVAGVSDFPTLGTVLQAKAILGQDVATPRLAQVAGLSPGELEGATEGLTRAGLLIHGEFAHPLYAEVMARGVPAEQRQWLSRRAIAAYRDDPQQAARFVKDAALEPGHALGLLRRAAQAQEGTQAHLWLVEAVDYATGPEQAALALEAATALKGSDLPAALRLGELALALNPHDVPTIDLLASIFASRKEQEKLHRVLAQLPESERGERGLWRQIRLSSIVGDDQAVLELVQQHPSLLGASPETCYDVAWSLLNLGRTEDAEKFASQAQQHPALTDRIRASLIYLQGIISASDTDNKRAELCFRQSLEIFRTLGLTHNVIAGLHAHALVLQDLGEYGEALVELQEAAALSLQRGHVVQFAEANLAIADHLVWQGEYERAEGLYLDSLGVLERQKPHGYLIDCLNALAELHAFLETPINVTLARKYASEALRVSRTLNHSVGTAFATRVLAVTLLLDGQVHRAWERAGEALDLAVAGRRPRQQRAAHQVRARVALALGEQALARHSLDEARRLAEEIAEPFPAHLIGLECCALNRDVEGAKRHTEWFEQRGLRHGVRLAHRHFPELAGGPASTPPTPAPAASSCQLGVLGPMRLTTGTQSLPVRGRKRQELLATLLEARLSGRSEVSRLGLIEALYPDQAEMQAGKLLADLVYQVRELLGAGAVTTTVDGYALGPDVFSDAEVFLAHGDTHVWRGALFSGLDLGARSETVREALSLALQHRLEATLADDPAEVVRAAQLLLDADPYHLKALELSLRAQGTLGNLRGQKRTYELARTRLLDVGERLPGTWQEFLMNPGATSAPG</sequence>
<evidence type="ECO:0000313" key="4">
    <source>
        <dbReference type="EMBL" id="SMB82677.1"/>
    </source>
</evidence>
<feature type="domain" description="AAA+ ATPase" evidence="3">
    <location>
        <begin position="9"/>
        <end position="265"/>
    </location>
</feature>
<dbReference type="STRING" id="695939.SAMN00790413_04105"/>
<evidence type="ECO:0000256" key="1">
    <source>
        <dbReference type="ARBA" id="ARBA00022741"/>
    </source>
</evidence>
<dbReference type="SMART" id="SM00382">
    <property type="entry name" value="AAA"/>
    <property type="match status" value="1"/>
</dbReference>
<dbReference type="PANTHER" id="PTHR16305:SF35">
    <property type="entry name" value="TRANSCRIPTIONAL ACTIVATOR DOMAIN"/>
    <property type="match status" value="1"/>
</dbReference>
<dbReference type="Gene3D" id="1.10.10.10">
    <property type="entry name" value="Winged helix-like DNA-binding domain superfamily/Winged helix DNA-binding domain"/>
    <property type="match status" value="1"/>
</dbReference>
<dbReference type="Gene3D" id="3.40.50.300">
    <property type="entry name" value="P-loop containing nucleotide triphosphate hydrolases"/>
    <property type="match status" value="1"/>
</dbReference>
<keyword evidence="1" id="KW-0547">Nucleotide-binding</keyword>
<dbReference type="GO" id="GO:0004016">
    <property type="term" value="F:adenylate cyclase activity"/>
    <property type="evidence" value="ECO:0007669"/>
    <property type="project" value="TreeGrafter"/>
</dbReference>
<dbReference type="InterPro" id="IPR011990">
    <property type="entry name" value="TPR-like_helical_dom_sf"/>
</dbReference>
<dbReference type="InterPro" id="IPR027417">
    <property type="entry name" value="P-loop_NTPase"/>
</dbReference>
<reference evidence="4 5" key="1">
    <citation type="submission" date="2017-04" db="EMBL/GenBank/DDBJ databases">
        <authorList>
            <person name="Afonso C.L."/>
            <person name="Miller P.J."/>
            <person name="Scott M.A."/>
            <person name="Spackman E."/>
            <person name="Goraichik I."/>
            <person name="Dimitrov K.M."/>
            <person name="Suarez D.L."/>
            <person name="Swayne D.E."/>
        </authorList>
    </citation>
    <scope>NUCLEOTIDE SEQUENCE [LARGE SCALE GENOMIC DNA]</scope>
    <source>
        <strain evidence="4 5">KR-140</strain>
    </source>
</reference>
<name>A0A1W1UNL6_9DEIO</name>
<dbReference type="Gene3D" id="1.25.40.10">
    <property type="entry name" value="Tetratricopeptide repeat domain"/>
    <property type="match status" value="2"/>
</dbReference>
<organism evidence="4 5">
    <name type="scientific">Deinococcus hopiensis KR-140</name>
    <dbReference type="NCBI Taxonomy" id="695939"/>
    <lineage>
        <taxon>Bacteria</taxon>
        <taxon>Thermotogati</taxon>
        <taxon>Deinococcota</taxon>
        <taxon>Deinococci</taxon>
        <taxon>Deinococcales</taxon>
        <taxon>Deinococcaceae</taxon>
        <taxon>Deinococcus</taxon>
    </lineage>
</organism>
<accession>A0A1W1UNL6</accession>
<dbReference type="SUPFAM" id="SSF52540">
    <property type="entry name" value="P-loop containing nucleoside triphosphate hydrolases"/>
    <property type="match status" value="1"/>
</dbReference>
<dbReference type="GO" id="GO:0005524">
    <property type="term" value="F:ATP binding"/>
    <property type="evidence" value="ECO:0007669"/>
    <property type="project" value="UniProtKB-KW"/>
</dbReference>
<keyword evidence="2" id="KW-0067">ATP-binding</keyword>
<dbReference type="InterPro" id="IPR003593">
    <property type="entry name" value="AAA+_ATPase"/>
</dbReference>
<dbReference type="InterPro" id="IPR036388">
    <property type="entry name" value="WH-like_DNA-bd_sf"/>
</dbReference>
<dbReference type="AlphaFoldDB" id="A0A1W1UNL6"/>
<gene>
    <name evidence="4" type="ORF">SAMN00790413_04105</name>
</gene>
<protein>
    <recommendedName>
        <fullName evidence="3">AAA+ ATPase domain-containing protein</fullName>
    </recommendedName>
</protein>
<proteinExistence type="predicted"/>
<keyword evidence="5" id="KW-1185">Reference proteome</keyword>
<evidence type="ECO:0000313" key="5">
    <source>
        <dbReference type="Proteomes" id="UP000192582"/>
    </source>
</evidence>
<evidence type="ECO:0000259" key="3">
    <source>
        <dbReference type="SMART" id="SM00382"/>
    </source>
</evidence>